<dbReference type="NCBIfam" id="TIGR04057">
    <property type="entry name" value="SusC_RagA_signa"/>
    <property type="match status" value="1"/>
</dbReference>
<dbReference type="PANTHER" id="PTHR30069">
    <property type="entry name" value="TONB-DEPENDENT OUTER MEMBRANE RECEPTOR"/>
    <property type="match status" value="1"/>
</dbReference>
<protein>
    <recommendedName>
        <fullName evidence="9">TonB-dependent receptor plug domain-containing protein</fullName>
    </recommendedName>
</protein>
<dbReference type="InterPro" id="IPR037066">
    <property type="entry name" value="Plug_dom_sf"/>
</dbReference>
<dbReference type="Gene3D" id="2.40.170.20">
    <property type="entry name" value="TonB-dependent receptor, beta-barrel domain"/>
    <property type="match status" value="1"/>
</dbReference>
<evidence type="ECO:0000256" key="8">
    <source>
        <dbReference type="PROSITE-ProRule" id="PRU01360"/>
    </source>
</evidence>
<dbReference type="Pfam" id="PF13715">
    <property type="entry name" value="CarbopepD_reg_2"/>
    <property type="match status" value="1"/>
</dbReference>
<dbReference type="InterPro" id="IPR023997">
    <property type="entry name" value="TonB-dep_OMP_SusC/RagA_CS"/>
</dbReference>
<dbReference type="NCBIfam" id="TIGR04056">
    <property type="entry name" value="OMP_RagA_SusC"/>
    <property type="match status" value="1"/>
</dbReference>
<gene>
    <name evidence="10" type="ORF">KL86DYS1_11635</name>
</gene>
<evidence type="ECO:0000256" key="6">
    <source>
        <dbReference type="ARBA" id="ARBA00023136"/>
    </source>
</evidence>
<dbReference type="GO" id="GO:0009279">
    <property type="term" value="C:cell outer membrane"/>
    <property type="evidence" value="ECO:0007669"/>
    <property type="project" value="UniProtKB-SubCell"/>
</dbReference>
<dbReference type="AlphaFoldDB" id="A0A212JAE3"/>
<dbReference type="EMBL" id="FLUM01000001">
    <property type="protein sequence ID" value="SBV96391.1"/>
    <property type="molecule type" value="Genomic_DNA"/>
</dbReference>
<evidence type="ECO:0000259" key="9">
    <source>
        <dbReference type="Pfam" id="PF07715"/>
    </source>
</evidence>
<dbReference type="Pfam" id="PF07715">
    <property type="entry name" value="Plug"/>
    <property type="match status" value="1"/>
</dbReference>
<comment type="similarity">
    <text evidence="8">Belongs to the TonB-dependent receptor family.</text>
</comment>
<keyword evidence="2 8" id="KW-0813">Transport</keyword>
<organism evidence="10">
    <name type="scientific">uncultured Dysgonomonas sp</name>
    <dbReference type="NCBI Taxonomy" id="206096"/>
    <lineage>
        <taxon>Bacteria</taxon>
        <taxon>Pseudomonadati</taxon>
        <taxon>Bacteroidota</taxon>
        <taxon>Bacteroidia</taxon>
        <taxon>Bacteroidales</taxon>
        <taxon>Dysgonomonadaceae</taxon>
        <taxon>Dysgonomonas</taxon>
        <taxon>environmental samples</taxon>
    </lineage>
</organism>
<evidence type="ECO:0000313" key="10">
    <source>
        <dbReference type="EMBL" id="SBV96391.1"/>
    </source>
</evidence>
<dbReference type="PROSITE" id="PS52016">
    <property type="entry name" value="TONB_DEPENDENT_REC_3"/>
    <property type="match status" value="1"/>
</dbReference>
<accession>A0A212JAE3</accession>
<dbReference type="SUPFAM" id="SSF49464">
    <property type="entry name" value="Carboxypeptidase regulatory domain-like"/>
    <property type="match status" value="1"/>
</dbReference>
<evidence type="ECO:0000256" key="7">
    <source>
        <dbReference type="ARBA" id="ARBA00023237"/>
    </source>
</evidence>
<evidence type="ECO:0000256" key="4">
    <source>
        <dbReference type="ARBA" id="ARBA00022692"/>
    </source>
</evidence>
<evidence type="ECO:0000256" key="2">
    <source>
        <dbReference type="ARBA" id="ARBA00022448"/>
    </source>
</evidence>
<feature type="domain" description="TonB-dependent receptor plug" evidence="9">
    <location>
        <begin position="128"/>
        <end position="230"/>
    </location>
</feature>
<reference evidence="10" key="1">
    <citation type="submission" date="2016-04" db="EMBL/GenBank/DDBJ databases">
        <authorList>
            <person name="Evans L.H."/>
            <person name="Alamgir A."/>
            <person name="Owens N."/>
            <person name="Weber N.D."/>
            <person name="Virtaneva K."/>
            <person name="Barbian K."/>
            <person name="Babar A."/>
            <person name="Rosenke K."/>
        </authorList>
    </citation>
    <scope>NUCLEOTIDE SEQUENCE</scope>
    <source>
        <strain evidence="10">86-1</strain>
    </source>
</reference>
<keyword evidence="4 8" id="KW-0812">Transmembrane</keyword>
<dbReference type="GO" id="GO:0015344">
    <property type="term" value="F:siderophore uptake transmembrane transporter activity"/>
    <property type="evidence" value="ECO:0007669"/>
    <property type="project" value="TreeGrafter"/>
</dbReference>
<dbReference type="GO" id="GO:0044718">
    <property type="term" value="P:siderophore transmembrane transport"/>
    <property type="evidence" value="ECO:0007669"/>
    <property type="project" value="TreeGrafter"/>
</dbReference>
<sequence length="1063" mass="119222">MKDSNSKTYGKSASASWRFITVAFLCLLVALPASAQLRMVQGIVVDALEEPVIGATVTVNGNATRGTMTDLDGTFKIEASKEEKLTISFIGYQTVVVTADKTDLKITLQENSKELEEVVVVGYGTQKKVTLTGAVSAINSKEIAVTKNENVVNMLSGKIPGVRISQNSSAPGDFDSKIDIRGMGEPLIVVDGIPRDKGYFSRMDANEIESVSVLKDGTAAIYGVRAANGVILVTTKRGDSTNGKFDITFSANLGWQQFLYVPETSSATDHMLLTNEKRYNDFNSNYPIRTTPQYTWEEMLEYSTGRKKSTNWNDELFKNNVPQSQYNISMDGGSDKVKYFFNLGYIKQEGAYRSGSLNYDRWNFRSNVDAQITKRLKASVQLSGYMDEKNQPLTDIWTVYKKAWSYRPTAEAWLDGDHSMPAFNEQMPVAGYMDNPVAQTNSDFAGFRREKRNNFNGSLALTYDIPGVEGLNAKAFYSYDYYSTNNTEYKRTHNLYQRLGNGAIEPIVQNADSYLRRRTDPAYGTVMQLSLNYARKFGDHNINAMVLFEEQYNNYDNFYGQRDMLLDGEYLIYGEAEGQTAFSDGGGIWDVVRQAVVGRANYDYKGRYIADFAFRYDGSSRFPSGSRWGFFPTASLGWRISEEPFMKEWIPFLNNLKLRGSYGRMGDDGGAGNYPPTVVGYELNGRKLGWIYNGALMGGLTPTAIPNPDLTWYTIDTWDFGLDFDLWNSKLTGTFDVFKRSRNGLLARSTSVIPGTVGASMPLENIESDETFGWEISLGHNNKIGDITYWVNGQISATKNRWDYKIDSPAQNSMENWRRWQTSGRNKDIWATYVEGGRFSSYDQIRYHNTTGGNYGQGSLPGDYWYEDWNGDGVINHLDEHPVATYNLPVFNYGITMGATWKGVDISMNWQGSAGVYNQYTEVFAEVGAFGGAILDIYQDRWHTANATDDPWNPNTQWEEGLYPATGRPFGSGTTGIKNTSYIRLKTLEVGYTLPKPLISKMGIKNVRVYLNAYNLLTITGLDNIDPERPGAKGGSNNNDEQGVLFYNYPVNRTFNVGATIKF</sequence>
<dbReference type="InterPro" id="IPR036942">
    <property type="entry name" value="Beta-barrel_TonB_sf"/>
</dbReference>
<dbReference type="Gene3D" id="2.170.130.10">
    <property type="entry name" value="TonB-dependent receptor, plug domain"/>
    <property type="match status" value="1"/>
</dbReference>
<dbReference type="InterPro" id="IPR008969">
    <property type="entry name" value="CarboxyPept-like_regulatory"/>
</dbReference>
<comment type="subcellular location">
    <subcellularLocation>
        <location evidence="1 8">Cell outer membrane</location>
        <topology evidence="1 8">Multi-pass membrane protein</topology>
    </subcellularLocation>
</comment>
<dbReference type="PANTHER" id="PTHR30069:SF29">
    <property type="entry name" value="HEMOGLOBIN AND HEMOGLOBIN-HAPTOGLOBIN-BINDING PROTEIN 1-RELATED"/>
    <property type="match status" value="1"/>
</dbReference>
<evidence type="ECO:0000256" key="5">
    <source>
        <dbReference type="ARBA" id="ARBA00022729"/>
    </source>
</evidence>
<dbReference type="RefSeq" id="WP_296939809.1">
    <property type="nucleotide sequence ID" value="NZ_LT599032.1"/>
</dbReference>
<dbReference type="InterPro" id="IPR012910">
    <property type="entry name" value="Plug_dom"/>
</dbReference>
<keyword evidence="7 8" id="KW-0998">Cell outer membrane</keyword>
<keyword evidence="5" id="KW-0732">Signal</keyword>
<dbReference type="Gene3D" id="2.60.40.1120">
    <property type="entry name" value="Carboxypeptidase-like, regulatory domain"/>
    <property type="match status" value="1"/>
</dbReference>
<proteinExistence type="inferred from homology"/>
<evidence type="ECO:0000256" key="3">
    <source>
        <dbReference type="ARBA" id="ARBA00022452"/>
    </source>
</evidence>
<keyword evidence="6 8" id="KW-0472">Membrane</keyword>
<name>A0A212JAE3_9BACT</name>
<keyword evidence="3 8" id="KW-1134">Transmembrane beta strand</keyword>
<dbReference type="InterPro" id="IPR023996">
    <property type="entry name" value="TonB-dep_OMP_SusC/RagA"/>
</dbReference>
<evidence type="ECO:0000256" key="1">
    <source>
        <dbReference type="ARBA" id="ARBA00004571"/>
    </source>
</evidence>
<dbReference type="SUPFAM" id="SSF56935">
    <property type="entry name" value="Porins"/>
    <property type="match status" value="1"/>
</dbReference>
<dbReference type="InterPro" id="IPR039426">
    <property type="entry name" value="TonB-dep_rcpt-like"/>
</dbReference>